<feature type="transmembrane region" description="Helical" evidence="1">
    <location>
        <begin position="20"/>
        <end position="45"/>
    </location>
</feature>
<feature type="transmembrane region" description="Helical" evidence="1">
    <location>
        <begin position="199"/>
        <end position="224"/>
    </location>
</feature>
<feature type="transmembrane region" description="Helical" evidence="1">
    <location>
        <begin position="154"/>
        <end position="179"/>
    </location>
</feature>
<feature type="transmembrane region" description="Helical" evidence="1">
    <location>
        <begin position="126"/>
        <end position="147"/>
    </location>
</feature>
<accession>A0A5C6XTP3</accession>
<evidence type="ECO:0000313" key="3">
    <source>
        <dbReference type="Proteomes" id="UP000321046"/>
    </source>
</evidence>
<sequence length="228" mass="23358">MMSRDGYEAAVLADRRLEALLAGGARSWAWVAAGPLLALAVMGLTPGVEEAWGAMSAVVYGTGAWVACGEVRSEWGRWAREGALGVGASSQVMGALRATGILGVVFTAGFVAVAVMRGASSPPVGWLALVLLALLFSGLGSGLFVATAMRARPAAWAVLLGVIGAQLAALGWTGANWWVPVSNAYASLEAFGGDAVDVFAGASRLAAVAMTGVVGVVMSMWMLARRRF</sequence>
<proteinExistence type="predicted"/>
<keyword evidence="1" id="KW-0472">Membrane</keyword>
<evidence type="ECO:0008006" key="4">
    <source>
        <dbReference type="Google" id="ProtNLM"/>
    </source>
</evidence>
<dbReference type="EMBL" id="VOSL01000002">
    <property type="protein sequence ID" value="TXD44525.1"/>
    <property type="molecule type" value="Genomic_DNA"/>
</dbReference>
<dbReference type="AlphaFoldDB" id="A0A5C6XTP3"/>
<name>A0A5C6XTP3_9DELT</name>
<dbReference type="OrthoDB" id="5513331at2"/>
<organism evidence="2 3">
    <name type="scientific">Lujinxingia vulgaris</name>
    <dbReference type="NCBI Taxonomy" id="2600176"/>
    <lineage>
        <taxon>Bacteria</taxon>
        <taxon>Deltaproteobacteria</taxon>
        <taxon>Bradymonadales</taxon>
        <taxon>Lujinxingiaceae</taxon>
        <taxon>Lujinxingia</taxon>
    </lineage>
</organism>
<keyword evidence="1" id="KW-1133">Transmembrane helix</keyword>
<dbReference type="RefSeq" id="WP_146972018.1">
    <property type="nucleotide sequence ID" value="NZ_VOSL01000002.1"/>
</dbReference>
<feature type="transmembrane region" description="Helical" evidence="1">
    <location>
        <begin position="92"/>
        <end position="114"/>
    </location>
</feature>
<keyword evidence="1" id="KW-0812">Transmembrane</keyword>
<reference evidence="2 3" key="1">
    <citation type="submission" date="2019-08" db="EMBL/GenBank/DDBJ databases">
        <title>Bradymonadales sp. TMQ2.</title>
        <authorList>
            <person name="Liang Q."/>
        </authorList>
    </citation>
    <scope>NUCLEOTIDE SEQUENCE [LARGE SCALE GENOMIC DNA]</scope>
    <source>
        <strain evidence="2 3">TMQ2</strain>
    </source>
</reference>
<comment type="caution">
    <text evidence="2">The sequence shown here is derived from an EMBL/GenBank/DDBJ whole genome shotgun (WGS) entry which is preliminary data.</text>
</comment>
<evidence type="ECO:0000256" key="1">
    <source>
        <dbReference type="SAM" id="Phobius"/>
    </source>
</evidence>
<evidence type="ECO:0000313" key="2">
    <source>
        <dbReference type="EMBL" id="TXD44525.1"/>
    </source>
</evidence>
<feature type="transmembrane region" description="Helical" evidence="1">
    <location>
        <begin position="51"/>
        <end position="71"/>
    </location>
</feature>
<protein>
    <recommendedName>
        <fullName evidence="4">ABC-2 type transport system permease protein</fullName>
    </recommendedName>
</protein>
<dbReference type="Proteomes" id="UP000321046">
    <property type="component" value="Unassembled WGS sequence"/>
</dbReference>
<gene>
    <name evidence="2" type="ORF">FRC96_00135</name>
</gene>